<evidence type="ECO:0000256" key="9">
    <source>
        <dbReference type="ARBA" id="ARBA00022989"/>
    </source>
</evidence>
<keyword evidence="14" id="KW-1185">Reference proteome</keyword>
<dbReference type="PANTHER" id="PTHR13036:SF0">
    <property type="entry name" value="CHITOBIOSYLDIPHOSPHODOLICHOL BETA-MANNOSYLTRANSFERASE"/>
    <property type="match status" value="1"/>
</dbReference>
<reference evidence="13" key="1">
    <citation type="journal article" date="2020" name="Fungal Divers.">
        <title>Resolving the Mortierellaceae phylogeny through synthesis of multi-gene phylogenetics and phylogenomics.</title>
        <authorList>
            <person name="Vandepol N."/>
            <person name="Liber J."/>
            <person name="Desiro A."/>
            <person name="Na H."/>
            <person name="Kennedy M."/>
            <person name="Barry K."/>
            <person name="Grigoriev I.V."/>
            <person name="Miller A.N."/>
            <person name="O'Donnell K."/>
            <person name="Stajich J.E."/>
            <person name="Bonito G."/>
        </authorList>
    </citation>
    <scope>NUCLEOTIDE SEQUENCE</scope>
    <source>
        <strain evidence="13">KOD1015</strain>
    </source>
</reference>
<evidence type="ECO:0000256" key="1">
    <source>
        <dbReference type="ARBA" id="ARBA00004389"/>
    </source>
</evidence>
<evidence type="ECO:0000256" key="8">
    <source>
        <dbReference type="ARBA" id="ARBA00022824"/>
    </source>
</evidence>
<evidence type="ECO:0000256" key="6">
    <source>
        <dbReference type="ARBA" id="ARBA00022679"/>
    </source>
</evidence>
<protein>
    <recommendedName>
        <fullName evidence="4">Chitobiosyldiphosphodolichol beta-mannosyltransferase</fullName>
        <ecNumber evidence="3">2.4.1.142</ecNumber>
    </recommendedName>
</protein>
<keyword evidence="9" id="KW-1133">Transmembrane helix</keyword>
<evidence type="ECO:0000256" key="12">
    <source>
        <dbReference type="SAM" id="MobiDB-lite"/>
    </source>
</evidence>
<dbReference type="OrthoDB" id="614844at2759"/>
<dbReference type="EC" id="2.4.1.142" evidence="3"/>
<dbReference type="PANTHER" id="PTHR13036">
    <property type="entry name" value="BETA1,4 MANNOSYLTRANSFERASE"/>
    <property type="match status" value="1"/>
</dbReference>
<gene>
    <name evidence="13" type="ORF">BGW38_004014</name>
</gene>
<dbReference type="EMBL" id="JAABOA010002604">
    <property type="protein sequence ID" value="KAF9579650.1"/>
    <property type="molecule type" value="Genomic_DNA"/>
</dbReference>
<comment type="pathway">
    <text evidence="2">Protein modification; protein glycosylation.</text>
</comment>
<feature type="compositionally biased region" description="Acidic residues" evidence="12">
    <location>
        <begin position="371"/>
        <end position="383"/>
    </location>
</feature>
<comment type="function">
    <text evidence="11">Participates in the formation of the lipid-linked precursor oligosaccharide for N-glycosylation. Involved in assembling the dolichol-pyrophosphate-GlcNAc(2)-Man(5) intermediate on the cytoplasmic surface of the ER.</text>
</comment>
<dbReference type="Proteomes" id="UP000780801">
    <property type="component" value="Unassembled WGS sequence"/>
</dbReference>
<proteinExistence type="predicted"/>
<evidence type="ECO:0000256" key="5">
    <source>
        <dbReference type="ARBA" id="ARBA00022676"/>
    </source>
</evidence>
<accession>A0A9P6FRZ2</accession>
<evidence type="ECO:0000256" key="7">
    <source>
        <dbReference type="ARBA" id="ARBA00022692"/>
    </source>
</evidence>
<dbReference type="GO" id="GO:0005789">
    <property type="term" value="C:endoplasmic reticulum membrane"/>
    <property type="evidence" value="ECO:0007669"/>
    <property type="project" value="UniProtKB-SubCell"/>
</dbReference>
<evidence type="ECO:0000256" key="2">
    <source>
        <dbReference type="ARBA" id="ARBA00004922"/>
    </source>
</evidence>
<organism evidence="13 14">
    <name type="scientific">Lunasporangiospora selenospora</name>
    <dbReference type="NCBI Taxonomy" id="979761"/>
    <lineage>
        <taxon>Eukaryota</taxon>
        <taxon>Fungi</taxon>
        <taxon>Fungi incertae sedis</taxon>
        <taxon>Mucoromycota</taxon>
        <taxon>Mortierellomycotina</taxon>
        <taxon>Mortierellomycetes</taxon>
        <taxon>Mortierellales</taxon>
        <taxon>Mortierellaceae</taxon>
        <taxon>Lunasporangiospora</taxon>
    </lineage>
</organism>
<evidence type="ECO:0000313" key="13">
    <source>
        <dbReference type="EMBL" id="KAF9579650.1"/>
    </source>
</evidence>
<dbReference type="GO" id="GO:0004578">
    <property type="term" value="F:chitobiosyldiphosphodolichol beta-mannosyltransferase activity"/>
    <property type="evidence" value="ECO:0007669"/>
    <property type="project" value="UniProtKB-EC"/>
</dbReference>
<evidence type="ECO:0000256" key="10">
    <source>
        <dbReference type="ARBA" id="ARBA00023136"/>
    </source>
</evidence>
<feature type="region of interest" description="Disordered" evidence="12">
    <location>
        <begin position="361"/>
        <end position="383"/>
    </location>
</feature>
<evidence type="ECO:0000256" key="11">
    <source>
        <dbReference type="ARBA" id="ARBA00024899"/>
    </source>
</evidence>
<dbReference type="InterPro" id="IPR026051">
    <property type="entry name" value="ALG1-like"/>
</dbReference>
<evidence type="ECO:0000256" key="3">
    <source>
        <dbReference type="ARBA" id="ARBA00012611"/>
    </source>
</evidence>
<sequence>MPTLHVMQFVNWLKQRHLIIDWHNYGASLVAHRLGQRSIYTKLVSLYEKMWGYKATIHICVSRMMARELLYKYEKRGKVVTLYDRAPESFRQLDVEEIHKFLGDFKLETLVKEQVVNSSFLSPVDSNQTLLTEKSADGKVSFRKDRPVLIVSSTSWTTDEDFQLLIDAAKQYDDLAKAENKNSTGSYAKLLFVITGKGPQKQHYTEIISRMSLEYVAFTTAWLSPDDYPRLLGTADLGVCLHTSSSGVDLPMKVVDMFGCGLPVCAFNYPALPELVVSKSNGFVFENAGELRSQFVHLFKGFPTAQPESHKQLQGMREVIRKSFQKTRWDDNWKSVLLPLLRNLDKTWSDSQMYAENPVYSLGSGTRVSDNEELEEDEEEEQQ</sequence>
<keyword evidence="8" id="KW-0256">Endoplasmic reticulum</keyword>
<dbReference type="Pfam" id="PF13692">
    <property type="entry name" value="Glyco_trans_1_4"/>
    <property type="match status" value="1"/>
</dbReference>
<dbReference type="Gene3D" id="3.40.50.2000">
    <property type="entry name" value="Glycogen Phosphorylase B"/>
    <property type="match status" value="1"/>
</dbReference>
<evidence type="ECO:0000313" key="14">
    <source>
        <dbReference type="Proteomes" id="UP000780801"/>
    </source>
</evidence>
<keyword evidence="7" id="KW-0812">Transmembrane</keyword>
<dbReference type="SUPFAM" id="SSF53756">
    <property type="entry name" value="UDP-Glycosyltransferase/glycogen phosphorylase"/>
    <property type="match status" value="1"/>
</dbReference>
<comment type="subcellular location">
    <subcellularLocation>
        <location evidence="1">Endoplasmic reticulum membrane</location>
        <topology evidence="1">Single-pass membrane protein</topology>
    </subcellularLocation>
</comment>
<name>A0A9P6FRZ2_9FUNG</name>
<comment type="caution">
    <text evidence="13">The sequence shown here is derived from an EMBL/GenBank/DDBJ whole genome shotgun (WGS) entry which is preliminary data.</text>
</comment>
<evidence type="ECO:0000256" key="4">
    <source>
        <dbReference type="ARBA" id="ARBA00015841"/>
    </source>
</evidence>
<keyword evidence="6" id="KW-0808">Transferase</keyword>
<keyword evidence="10" id="KW-0472">Membrane</keyword>
<dbReference type="AlphaFoldDB" id="A0A9P6FRZ2"/>
<keyword evidence="5" id="KW-0328">Glycosyltransferase</keyword>